<dbReference type="Gene3D" id="2.40.240.10">
    <property type="entry name" value="Ribosomal Protein L25, Chain P"/>
    <property type="match status" value="1"/>
</dbReference>
<dbReference type="InterPro" id="IPR020057">
    <property type="entry name" value="Ribosomal_bL25_b-dom"/>
</dbReference>
<keyword evidence="4 5" id="KW-0687">Ribonucleoprotein</keyword>
<comment type="subunit">
    <text evidence="5">Part of the 50S ribosomal subunit; part of the 5S rRNA/L5/L18/L25 subcomplex. Contacts the 5S rRNA. Binds to the 5S rRNA independently of L5 and L18.</text>
</comment>
<dbReference type="Pfam" id="PF14693">
    <property type="entry name" value="Ribosomal_TL5_C"/>
    <property type="match status" value="1"/>
</dbReference>
<keyword evidence="2 5" id="KW-0694">RNA-binding</keyword>
<keyword evidence="10" id="KW-1185">Reference proteome</keyword>
<dbReference type="SUPFAM" id="SSF50715">
    <property type="entry name" value="Ribosomal protein L25-like"/>
    <property type="match status" value="1"/>
</dbReference>
<keyword evidence="3 5" id="KW-0689">Ribosomal protein</keyword>
<name>A0ABT1L6L5_9HYPH</name>
<dbReference type="InterPro" id="IPR020056">
    <property type="entry name" value="Rbsml_bL25/Gln-tRNA_synth_N"/>
</dbReference>
<dbReference type="InterPro" id="IPR011035">
    <property type="entry name" value="Ribosomal_bL25/Gln-tRNA_synth"/>
</dbReference>
<organism evidence="9 10">
    <name type="scientific">Alsobacter ponti</name>
    <dbReference type="NCBI Taxonomy" id="2962936"/>
    <lineage>
        <taxon>Bacteria</taxon>
        <taxon>Pseudomonadati</taxon>
        <taxon>Pseudomonadota</taxon>
        <taxon>Alphaproteobacteria</taxon>
        <taxon>Hyphomicrobiales</taxon>
        <taxon>Alsobacteraceae</taxon>
        <taxon>Alsobacter</taxon>
    </lineage>
</organism>
<evidence type="ECO:0000256" key="6">
    <source>
        <dbReference type="SAM" id="MobiDB-lite"/>
    </source>
</evidence>
<dbReference type="InterPro" id="IPR020930">
    <property type="entry name" value="Ribosomal_uL5_bac-type"/>
</dbReference>
<dbReference type="RefSeq" id="WP_254737581.1">
    <property type="nucleotide sequence ID" value="NZ_JANCLU010000001.1"/>
</dbReference>
<dbReference type="NCBIfam" id="NF004128">
    <property type="entry name" value="PRK05618.1-2"/>
    <property type="match status" value="1"/>
</dbReference>
<dbReference type="PANTHER" id="PTHR33284">
    <property type="entry name" value="RIBOSOMAL PROTEIN L25/GLN-TRNA SYNTHETASE, ANTI-CODON-BINDING DOMAIN-CONTAINING PROTEIN"/>
    <property type="match status" value="1"/>
</dbReference>
<evidence type="ECO:0000256" key="5">
    <source>
        <dbReference type="HAMAP-Rule" id="MF_01334"/>
    </source>
</evidence>
<evidence type="ECO:0000259" key="7">
    <source>
        <dbReference type="Pfam" id="PF01386"/>
    </source>
</evidence>
<dbReference type="CDD" id="cd00495">
    <property type="entry name" value="Ribosomal_L25_TL5_CTC"/>
    <property type="match status" value="1"/>
</dbReference>
<dbReference type="InterPro" id="IPR037121">
    <property type="entry name" value="Ribosomal_bL25_C"/>
</dbReference>
<keyword evidence="1 5" id="KW-0699">rRNA-binding</keyword>
<dbReference type="NCBIfam" id="TIGR00731">
    <property type="entry name" value="bL25_bact_ctc"/>
    <property type="match status" value="1"/>
</dbReference>
<evidence type="ECO:0000259" key="8">
    <source>
        <dbReference type="Pfam" id="PF14693"/>
    </source>
</evidence>
<feature type="domain" description="Large ribosomal subunit protein bL25 L25" evidence="7">
    <location>
        <begin position="10"/>
        <end position="95"/>
    </location>
</feature>
<dbReference type="EMBL" id="JANCLU010000001">
    <property type="protein sequence ID" value="MCP8937045.1"/>
    <property type="molecule type" value="Genomic_DNA"/>
</dbReference>
<comment type="caution">
    <text evidence="9">The sequence shown here is derived from an EMBL/GenBank/DDBJ whole genome shotgun (WGS) entry which is preliminary data.</text>
</comment>
<evidence type="ECO:0000256" key="3">
    <source>
        <dbReference type="ARBA" id="ARBA00022980"/>
    </source>
</evidence>
<comment type="similarity">
    <text evidence="5">Belongs to the bacterial ribosomal protein bL25 family. CTC subfamily.</text>
</comment>
<reference evidence="9 10" key="1">
    <citation type="submission" date="2022-07" db="EMBL/GenBank/DDBJ databases">
        <authorList>
            <person name="Li W.-J."/>
            <person name="Deng Q.-Q."/>
        </authorList>
    </citation>
    <scope>NUCLEOTIDE SEQUENCE [LARGE SCALE GENOMIC DNA]</scope>
    <source>
        <strain evidence="9 10">SYSU M60028</strain>
    </source>
</reference>
<evidence type="ECO:0000313" key="10">
    <source>
        <dbReference type="Proteomes" id="UP001205890"/>
    </source>
</evidence>
<dbReference type="Proteomes" id="UP001205890">
    <property type="component" value="Unassembled WGS sequence"/>
</dbReference>
<dbReference type="GO" id="GO:0005840">
    <property type="term" value="C:ribosome"/>
    <property type="evidence" value="ECO:0007669"/>
    <property type="project" value="UniProtKB-KW"/>
</dbReference>
<dbReference type="HAMAP" id="MF_01334">
    <property type="entry name" value="Ribosomal_bL25_CTC"/>
    <property type="match status" value="1"/>
</dbReference>
<dbReference type="InterPro" id="IPR001021">
    <property type="entry name" value="Ribosomal_bL25_long"/>
</dbReference>
<evidence type="ECO:0000256" key="2">
    <source>
        <dbReference type="ARBA" id="ARBA00022884"/>
    </source>
</evidence>
<dbReference type="Gene3D" id="2.170.120.20">
    <property type="entry name" value="Ribosomal protein L25, beta domain"/>
    <property type="match status" value="1"/>
</dbReference>
<gene>
    <name evidence="5" type="primary">rplY</name>
    <name evidence="5" type="synonym">ctc</name>
    <name evidence="9" type="ORF">NK718_00810</name>
</gene>
<dbReference type="PANTHER" id="PTHR33284:SF1">
    <property type="entry name" value="RIBOSOMAL PROTEIN L25_GLN-TRNA SYNTHETASE, ANTI-CODON-BINDING DOMAIN-CONTAINING PROTEIN"/>
    <property type="match status" value="1"/>
</dbReference>
<feature type="domain" description="Large ribosomal subunit protein bL25 beta" evidence="8">
    <location>
        <begin position="104"/>
        <end position="188"/>
    </location>
</feature>
<accession>A0ABT1L6L5</accession>
<dbReference type="Pfam" id="PF01386">
    <property type="entry name" value="Ribosomal_L25p"/>
    <property type="match status" value="1"/>
</dbReference>
<evidence type="ECO:0000313" key="9">
    <source>
        <dbReference type="EMBL" id="MCP8937045.1"/>
    </source>
</evidence>
<proteinExistence type="inferred from homology"/>
<protein>
    <recommendedName>
        <fullName evidence="5">Large ribosomal subunit protein bL25</fullName>
    </recommendedName>
    <alternativeName>
        <fullName evidence="5">General stress protein CTC</fullName>
    </alternativeName>
</protein>
<evidence type="ECO:0000256" key="1">
    <source>
        <dbReference type="ARBA" id="ARBA00022730"/>
    </source>
</evidence>
<evidence type="ECO:0000256" key="4">
    <source>
        <dbReference type="ARBA" id="ARBA00023274"/>
    </source>
</evidence>
<dbReference type="InterPro" id="IPR029751">
    <property type="entry name" value="Ribosomal_L25_dom"/>
</dbReference>
<feature type="region of interest" description="Disordered" evidence="6">
    <location>
        <begin position="197"/>
        <end position="217"/>
    </location>
</feature>
<sequence length="217" mass="23053">MSTAVKQILASKRAAGGKGAARAVRREGRVPAVIYGGGEAPVAISLDYKSTYQLIFAGHFLTTPFEIDVDGEKTRVLPRDYQLDPVRDFPLHVDFLRVKAGQELRVEVPVHIVGQEASPGLKRGGTLNIVRHTVEMWVPADNIPDSITADLTGYEINDSLHISAIKLPEGCRPVIADRDFTVITVVAPSGMREAEATAAAAPATAPAAPAAAPAAKK</sequence>
<comment type="function">
    <text evidence="5">This is one of the proteins that binds to the 5S RNA in the ribosome where it forms part of the central protuberance.</text>
</comment>